<evidence type="ECO:0000313" key="2">
    <source>
        <dbReference type="Proteomes" id="UP000502677"/>
    </source>
</evidence>
<dbReference type="KEGG" id="lvi:G7068_14900"/>
<dbReference type="AlphaFoldDB" id="A0A6G7XIZ9"/>
<organism evidence="1 2">
    <name type="scientific">Leucobacter viscericola</name>
    <dbReference type="NCBI Taxonomy" id="2714935"/>
    <lineage>
        <taxon>Bacteria</taxon>
        <taxon>Bacillati</taxon>
        <taxon>Actinomycetota</taxon>
        <taxon>Actinomycetes</taxon>
        <taxon>Micrococcales</taxon>
        <taxon>Microbacteriaceae</taxon>
        <taxon>Leucobacter</taxon>
    </lineage>
</organism>
<dbReference type="RefSeq" id="WP_166292681.1">
    <property type="nucleotide sequence ID" value="NZ_CP049863.1"/>
</dbReference>
<dbReference type="EMBL" id="CP049863">
    <property type="protein sequence ID" value="QIK64348.1"/>
    <property type="molecule type" value="Genomic_DNA"/>
</dbReference>
<proteinExistence type="predicted"/>
<reference evidence="1 2" key="1">
    <citation type="submission" date="2020-03" db="EMBL/GenBank/DDBJ databases">
        <title>Leucobacter sp. nov., isolated from beetles.</title>
        <authorList>
            <person name="Hyun D.-W."/>
            <person name="Bae J.-W."/>
        </authorList>
    </citation>
    <scope>NUCLEOTIDE SEQUENCE [LARGE SCALE GENOMIC DNA]</scope>
    <source>
        <strain evidence="1 2">HDW9C</strain>
    </source>
</reference>
<name>A0A6G7XIZ9_9MICO</name>
<keyword evidence="2" id="KW-1185">Reference proteome</keyword>
<accession>A0A6G7XIZ9</accession>
<gene>
    <name evidence="1" type="ORF">G7068_14900</name>
</gene>
<protein>
    <submittedName>
        <fullName evidence="1">Uncharacterized protein</fullName>
    </submittedName>
</protein>
<sequence>METNKNSSGVWIVHGINKGEERIIAICDTPQEAEASIATLQDFFEDFRFAFFRRGYRFGEDSPSVFKGE</sequence>
<evidence type="ECO:0000313" key="1">
    <source>
        <dbReference type="EMBL" id="QIK64348.1"/>
    </source>
</evidence>
<dbReference type="Proteomes" id="UP000502677">
    <property type="component" value="Chromosome"/>
</dbReference>